<name>A0A392RJ65_9FABA</name>
<proteinExistence type="predicted"/>
<comment type="caution">
    <text evidence="1">The sequence shown here is derived from an EMBL/GenBank/DDBJ whole genome shotgun (WGS) entry which is preliminary data.</text>
</comment>
<feature type="non-terminal residue" evidence="1">
    <location>
        <position position="1"/>
    </location>
</feature>
<accession>A0A392RJ65</accession>
<evidence type="ECO:0000313" key="1">
    <source>
        <dbReference type="EMBL" id="MCI36202.1"/>
    </source>
</evidence>
<dbReference type="EMBL" id="LXQA010231534">
    <property type="protein sequence ID" value="MCI36202.1"/>
    <property type="molecule type" value="Genomic_DNA"/>
</dbReference>
<keyword evidence="2" id="KW-1185">Reference proteome</keyword>
<organism evidence="1 2">
    <name type="scientific">Trifolium medium</name>
    <dbReference type="NCBI Taxonomy" id="97028"/>
    <lineage>
        <taxon>Eukaryota</taxon>
        <taxon>Viridiplantae</taxon>
        <taxon>Streptophyta</taxon>
        <taxon>Embryophyta</taxon>
        <taxon>Tracheophyta</taxon>
        <taxon>Spermatophyta</taxon>
        <taxon>Magnoliopsida</taxon>
        <taxon>eudicotyledons</taxon>
        <taxon>Gunneridae</taxon>
        <taxon>Pentapetalae</taxon>
        <taxon>rosids</taxon>
        <taxon>fabids</taxon>
        <taxon>Fabales</taxon>
        <taxon>Fabaceae</taxon>
        <taxon>Papilionoideae</taxon>
        <taxon>50 kb inversion clade</taxon>
        <taxon>NPAAA clade</taxon>
        <taxon>Hologalegina</taxon>
        <taxon>IRL clade</taxon>
        <taxon>Trifolieae</taxon>
        <taxon>Trifolium</taxon>
    </lineage>
</organism>
<protein>
    <submittedName>
        <fullName evidence="1">Alpha-L-arabinofuranosidase-like protein</fullName>
    </submittedName>
</protein>
<dbReference type="AlphaFoldDB" id="A0A392RJ65"/>
<reference evidence="1 2" key="1">
    <citation type="journal article" date="2018" name="Front. Plant Sci.">
        <title>Red Clover (Trifolium pratense) and Zigzag Clover (T. medium) - A Picture of Genomic Similarities and Differences.</title>
        <authorList>
            <person name="Dluhosova J."/>
            <person name="Istvanek J."/>
            <person name="Nedelnik J."/>
            <person name="Repkova J."/>
        </authorList>
    </citation>
    <scope>NUCLEOTIDE SEQUENCE [LARGE SCALE GENOMIC DNA]</scope>
    <source>
        <strain evidence="2">cv. 10/8</strain>
        <tissue evidence="1">Leaf</tissue>
    </source>
</reference>
<sequence length="49" mass="5157">VAPINSLLQNVGKDMNVVVPPHSFTSLDLLKASSNLEMPGSDSSSWSSV</sequence>
<dbReference type="Proteomes" id="UP000265520">
    <property type="component" value="Unassembled WGS sequence"/>
</dbReference>
<evidence type="ECO:0000313" key="2">
    <source>
        <dbReference type="Proteomes" id="UP000265520"/>
    </source>
</evidence>